<proteinExistence type="predicted"/>
<organism evidence="1 2">
    <name type="scientific">Natronorubrum texcoconense</name>
    <dbReference type="NCBI Taxonomy" id="1095776"/>
    <lineage>
        <taxon>Archaea</taxon>
        <taxon>Methanobacteriati</taxon>
        <taxon>Methanobacteriota</taxon>
        <taxon>Stenosarchaea group</taxon>
        <taxon>Halobacteria</taxon>
        <taxon>Halobacteriales</taxon>
        <taxon>Natrialbaceae</taxon>
        <taxon>Natronorubrum</taxon>
    </lineage>
</organism>
<evidence type="ECO:0000313" key="2">
    <source>
        <dbReference type="Proteomes" id="UP000198882"/>
    </source>
</evidence>
<reference evidence="2" key="1">
    <citation type="submission" date="2016-10" db="EMBL/GenBank/DDBJ databases">
        <authorList>
            <person name="Varghese N."/>
            <person name="Submissions S."/>
        </authorList>
    </citation>
    <scope>NUCLEOTIDE SEQUENCE [LARGE SCALE GENOMIC DNA]</scope>
    <source>
        <strain evidence="2">B4,CECT 8067,JCM 17497</strain>
    </source>
</reference>
<dbReference type="OrthoDB" id="205738at2157"/>
<dbReference type="Proteomes" id="UP000198882">
    <property type="component" value="Unassembled WGS sequence"/>
</dbReference>
<accession>A0A1G9DRS1</accession>
<dbReference type="Pfam" id="PF25251">
    <property type="entry name" value="DUF7853"/>
    <property type="match status" value="1"/>
</dbReference>
<evidence type="ECO:0000313" key="1">
    <source>
        <dbReference type="EMBL" id="SDK66538.1"/>
    </source>
</evidence>
<dbReference type="InterPro" id="IPR057175">
    <property type="entry name" value="DUF7853"/>
</dbReference>
<dbReference type="RefSeq" id="WP_090310192.1">
    <property type="nucleotide sequence ID" value="NZ_FNFE01000006.1"/>
</dbReference>
<dbReference type="AlphaFoldDB" id="A0A1G9DRS1"/>
<dbReference type="EMBL" id="FNFE01000006">
    <property type="protein sequence ID" value="SDK66538.1"/>
    <property type="molecule type" value="Genomic_DNA"/>
</dbReference>
<sequence>MPEQSAHTQSVTLSLPLEERWTLHHVLLDRIEQERTATDPTTIDPPPVEVFQAFETLDTGHTRFTIAQLDAIQTVLAAYHHSPTWWELERPQLEALLHHVSSAIDGREPAVSAD</sequence>
<name>A0A1G9DRS1_9EURY</name>
<gene>
    <name evidence="1" type="ORF">SAMN04515672_3590</name>
</gene>
<protein>
    <submittedName>
        <fullName evidence="1">Uncharacterized protein</fullName>
    </submittedName>
</protein>
<keyword evidence="2" id="KW-1185">Reference proteome</keyword>